<reference evidence="2 3" key="1">
    <citation type="submission" date="2020-07" db="EMBL/GenBank/DDBJ databases">
        <title>Exploring microbial biodiversity for novel pathways involved in the catabolism of aromatic compounds derived from lignin.</title>
        <authorList>
            <person name="Elkins J."/>
        </authorList>
    </citation>
    <scope>NUCLEOTIDE SEQUENCE [LARGE SCALE GENOMIC DNA]</scope>
    <source>
        <strain evidence="2 3">H2C3C</strain>
    </source>
</reference>
<dbReference type="InterPro" id="IPR010982">
    <property type="entry name" value="Lambda_DNA-bd_dom_sf"/>
</dbReference>
<organism evidence="2 3">
    <name type="scientific">Paraburkholderia bryophila</name>
    <dbReference type="NCBI Taxonomy" id="420952"/>
    <lineage>
        <taxon>Bacteria</taxon>
        <taxon>Pseudomonadati</taxon>
        <taxon>Pseudomonadota</taxon>
        <taxon>Betaproteobacteria</taxon>
        <taxon>Burkholderiales</taxon>
        <taxon>Burkholderiaceae</taxon>
        <taxon>Paraburkholderia</taxon>
    </lineage>
</organism>
<dbReference type="EMBL" id="JACCAS010000002">
    <property type="protein sequence ID" value="NYH25258.1"/>
    <property type="molecule type" value="Genomic_DNA"/>
</dbReference>
<evidence type="ECO:0000313" key="3">
    <source>
        <dbReference type="Proteomes" id="UP000540929"/>
    </source>
</evidence>
<dbReference type="SUPFAM" id="SSF47413">
    <property type="entry name" value="lambda repressor-like DNA-binding domains"/>
    <property type="match status" value="1"/>
</dbReference>
<dbReference type="Gene3D" id="1.10.260.40">
    <property type="entry name" value="lambda repressor-like DNA-binding domains"/>
    <property type="match status" value="1"/>
</dbReference>
<evidence type="ECO:0000259" key="1">
    <source>
        <dbReference type="PROSITE" id="PS50943"/>
    </source>
</evidence>
<dbReference type="Proteomes" id="UP000540929">
    <property type="component" value="Unassembled WGS sequence"/>
</dbReference>
<keyword evidence="3" id="KW-1185">Reference proteome</keyword>
<dbReference type="InterPro" id="IPR001387">
    <property type="entry name" value="Cro/C1-type_HTH"/>
</dbReference>
<dbReference type="SMART" id="SM00530">
    <property type="entry name" value="HTH_XRE"/>
    <property type="match status" value="1"/>
</dbReference>
<comment type="caution">
    <text evidence="2">The sequence shown here is derived from an EMBL/GenBank/DDBJ whole genome shotgun (WGS) entry which is preliminary data.</text>
</comment>
<dbReference type="CDD" id="cd00093">
    <property type="entry name" value="HTH_XRE"/>
    <property type="match status" value="1"/>
</dbReference>
<dbReference type="GO" id="GO:0003677">
    <property type="term" value="F:DNA binding"/>
    <property type="evidence" value="ECO:0007669"/>
    <property type="project" value="InterPro"/>
</dbReference>
<gene>
    <name evidence="2" type="ORF">GGD40_004829</name>
</gene>
<name>A0A7Y9WRL0_9BURK</name>
<protein>
    <submittedName>
        <fullName evidence="2">Transcriptional regulator with XRE-family HTH domain</fullName>
    </submittedName>
</protein>
<sequence>MFNGAQYASRSQISHLLPEKLLRLILLVSEFNTLMTETRQLIATIKQQLKAAGLTYRHVALALDLSEPSVKRLFAGESLSVERLVQICDLLGVTLIELLQEAESSIPRLHVLTREQEAQLVSNEKLLLVAICALSHWSLEDIVSAYRLSKAECIKHLLVLDRMGIADLKPGNRIRLLVARDFDWLQDGPIRHLFLEQGLPDFMESRFDVPDESMDFAHGMLTEAAYAQLQVEMRKLRGKLAALHNESSAAPLTEKRGTALLLAMRVWEPEVFRKLRRAA</sequence>
<dbReference type="AlphaFoldDB" id="A0A7Y9WRL0"/>
<feature type="domain" description="HTH cro/C1-type" evidence="1">
    <location>
        <begin position="45"/>
        <end position="98"/>
    </location>
</feature>
<proteinExistence type="predicted"/>
<dbReference type="PROSITE" id="PS50943">
    <property type="entry name" value="HTH_CROC1"/>
    <property type="match status" value="1"/>
</dbReference>
<dbReference type="Pfam" id="PF01381">
    <property type="entry name" value="HTH_3"/>
    <property type="match status" value="1"/>
</dbReference>
<evidence type="ECO:0000313" key="2">
    <source>
        <dbReference type="EMBL" id="NYH25258.1"/>
    </source>
</evidence>
<accession>A0A7Y9WRL0</accession>